<evidence type="ECO:0000256" key="3">
    <source>
        <dbReference type="SAM" id="Phobius"/>
    </source>
</evidence>
<comment type="similarity">
    <text evidence="1">Belongs to the putative lipase ROG1 family.</text>
</comment>
<accession>A0A511KPH1</accession>
<feature type="compositionally biased region" description="Low complexity" evidence="2">
    <location>
        <begin position="446"/>
        <end position="463"/>
    </location>
</feature>
<dbReference type="SUPFAM" id="SSF53474">
    <property type="entry name" value="alpha/beta-Hydrolases"/>
    <property type="match status" value="2"/>
</dbReference>
<sequence>MLAPRPVHLVTVLHGLWGSPTHIAYVVDSVTRHASRPSALRSRARESSPSRAAETDVEVVVLAPRTNAESFAHTYDGIDVCADRVVDEIDAEVRRIEDDGGRVERFSIVGYSLGGLVARYVLGLLNSRTPSFFSTVRPVNFTTFASPALGIPQYKSFWSRTFRFLGSRLLSRTGNQLYERDRFLPARFNSGKDDGVKDRKGLSRYLPVVKGREEAEPLLKVLADPRYSFYKALARFEKIDVFANAVNDRTVPFPTGGIEAHDPFGLARAKAKKLADARGDDPDVQPDIREGGLEITLEPDAPIISSYRTLPSPPSSTTTATSSSKRRFRFRLPFLLRPTSYPFSRPVSLAIIAFLPLALPLSVLYLISRFALQGRESRRRIRNARERLGEGREGMLRRVGVGVAEVVEQVGVDNPEYVEGLNGAEEEGRGEGPQRTFGSGGGTETPALARPVSPPSLASSPARSPSPPATSSPAGSDTPLVPGPPANAAHYSTDPILSSSQLFQLNNLNSLPGLKKHLVYLPHARNAHGAIVRRDPNLAMHREGKKVVDWWARQFLV</sequence>
<dbReference type="Proteomes" id="UP000321518">
    <property type="component" value="Unassembled WGS sequence"/>
</dbReference>
<dbReference type="OrthoDB" id="273452at2759"/>
<keyword evidence="3" id="KW-1133">Transmembrane helix</keyword>
<gene>
    <name evidence="5" type="ORF">Rt10032_c19g6258</name>
</gene>
<evidence type="ECO:0000313" key="6">
    <source>
        <dbReference type="Proteomes" id="UP000321518"/>
    </source>
</evidence>
<dbReference type="InterPro" id="IPR044294">
    <property type="entry name" value="Lipase-like"/>
</dbReference>
<dbReference type="AlphaFoldDB" id="A0A511KPH1"/>
<keyword evidence="3" id="KW-0812">Transmembrane</keyword>
<evidence type="ECO:0000256" key="1">
    <source>
        <dbReference type="ARBA" id="ARBA00007920"/>
    </source>
</evidence>
<dbReference type="InterPro" id="IPR029058">
    <property type="entry name" value="AB_hydrolase_fold"/>
</dbReference>
<dbReference type="EMBL" id="BJWK01000019">
    <property type="protein sequence ID" value="GEM12241.1"/>
    <property type="molecule type" value="Genomic_DNA"/>
</dbReference>
<dbReference type="InterPro" id="IPR007751">
    <property type="entry name" value="DUF676_lipase-like"/>
</dbReference>
<feature type="domain" description="DUF676" evidence="4">
    <location>
        <begin position="6"/>
        <end position="255"/>
    </location>
</feature>
<feature type="transmembrane region" description="Helical" evidence="3">
    <location>
        <begin position="347"/>
        <end position="372"/>
    </location>
</feature>
<comment type="caution">
    <text evidence="5">The sequence shown here is derived from an EMBL/GenBank/DDBJ whole genome shotgun (WGS) entry which is preliminary data.</text>
</comment>
<proteinExistence type="inferred from homology"/>
<organism evidence="5 6">
    <name type="scientific">Rhodotorula toruloides</name>
    <name type="common">Yeast</name>
    <name type="synonym">Rhodosporidium toruloides</name>
    <dbReference type="NCBI Taxonomy" id="5286"/>
    <lineage>
        <taxon>Eukaryota</taxon>
        <taxon>Fungi</taxon>
        <taxon>Dikarya</taxon>
        <taxon>Basidiomycota</taxon>
        <taxon>Pucciniomycotina</taxon>
        <taxon>Microbotryomycetes</taxon>
        <taxon>Sporidiobolales</taxon>
        <taxon>Sporidiobolaceae</taxon>
        <taxon>Rhodotorula</taxon>
    </lineage>
</organism>
<evidence type="ECO:0000259" key="4">
    <source>
        <dbReference type="Pfam" id="PF05057"/>
    </source>
</evidence>
<evidence type="ECO:0000313" key="5">
    <source>
        <dbReference type="EMBL" id="GEM12241.1"/>
    </source>
</evidence>
<evidence type="ECO:0000256" key="2">
    <source>
        <dbReference type="SAM" id="MobiDB-lite"/>
    </source>
</evidence>
<name>A0A511KPH1_RHOTO</name>
<feature type="region of interest" description="Disordered" evidence="2">
    <location>
        <begin position="417"/>
        <end position="487"/>
    </location>
</feature>
<keyword evidence="3" id="KW-0472">Membrane</keyword>
<dbReference type="PANTHER" id="PTHR12482:SF62">
    <property type="entry name" value="LIPASE ROG1-RELATED"/>
    <property type="match status" value="1"/>
</dbReference>
<protein>
    <submittedName>
        <fullName evidence="5">Lipid particle protein</fullName>
    </submittedName>
</protein>
<dbReference type="PANTHER" id="PTHR12482">
    <property type="entry name" value="LIPASE ROG1-RELATED-RELATED"/>
    <property type="match status" value="1"/>
</dbReference>
<reference evidence="5 6" key="1">
    <citation type="submission" date="2019-07" db="EMBL/GenBank/DDBJ databases">
        <title>Rhodotorula toruloides NBRC10032 genome sequencing.</title>
        <authorList>
            <person name="Shida Y."/>
            <person name="Takaku H."/>
            <person name="Ogasawara W."/>
            <person name="Mori K."/>
        </authorList>
    </citation>
    <scope>NUCLEOTIDE SEQUENCE [LARGE SCALE GENOMIC DNA]</scope>
    <source>
        <strain evidence="5 6">NBRC10032</strain>
    </source>
</reference>
<dbReference type="Pfam" id="PF05057">
    <property type="entry name" value="DUF676"/>
    <property type="match status" value="1"/>
</dbReference>
<dbReference type="Gene3D" id="3.40.50.1820">
    <property type="entry name" value="alpha/beta hydrolase"/>
    <property type="match status" value="1"/>
</dbReference>